<dbReference type="AlphaFoldDB" id="A0A514JZE2"/>
<dbReference type="Gene3D" id="2.130.10.10">
    <property type="entry name" value="YVTN repeat-like/Quinoprotein amine dehydrogenase"/>
    <property type="match status" value="1"/>
</dbReference>
<reference evidence="4 7" key="2">
    <citation type="submission" date="2020-08" db="EMBL/GenBank/DDBJ databases">
        <title>Genomic Encyclopedia of Type Strains, Phase III (KMG-III): the genomes of soil and plant-associated and newly described type strains.</title>
        <authorList>
            <person name="Whitman W."/>
        </authorList>
    </citation>
    <scope>NUCLEOTIDE SEQUENCE [LARGE SCALE GENOMIC DNA]</scope>
    <source>
        <strain evidence="4 7">CECT 3271</strain>
    </source>
</reference>
<dbReference type="Pfam" id="PF10282">
    <property type="entry name" value="Lactonase"/>
    <property type="match status" value="1"/>
</dbReference>
<feature type="chain" id="PRO_5021832872" evidence="3">
    <location>
        <begin position="29"/>
        <end position="398"/>
    </location>
</feature>
<evidence type="ECO:0000313" key="4">
    <source>
        <dbReference type="EMBL" id="MBA8945567.1"/>
    </source>
</evidence>
<dbReference type="PANTHER" id="PTHR30344">
    <property type="entry name" value="6-PHOSPHOGLUCONOLACTONASE-RELATED"/>
    <property type="match status" value="1"/>
</dbReference>
<keyword evidence="3" id="KW-0732">Signal</keyword>
<dbReference type="Proteomes" id="UP000316215">
    <property type="component" value="Chromosome"/>
</dbReference>
<dbReference type="PANTHER" id="PTHR30344:SF1">
    <property type="entry name" value="6-PHOSPHOGLUCONOLACTONASE"/>
    <property type="match status" value="1"/>
</dbReference>
<gene>
    <name evidence="5" type="ORF">CD934_31845</name>
    <name evidence="4" type="ORF">FHS33_004016</name>
</gene>
<dbReference type="InterPro" id="IPR015943">
    <property type="entry name" value="WD40/YVTN_repeat-like_dom_sf"/>
</dbReference>
<comment type="similarity">
    <text evidence="1">Belongs to the cycloisomerase 2 family.</text>
</comment>
<feature type="signal peptide" evidence="3">
    <location>
        <begin position="1"/>
        <end position="28"/>
    </location>
</feature>
<feature type="compositionally biased region" description="Low complexity" evidence="2">
    <location>
        <begin position="26"/>
        <end position="44"/>
    </location>
</feature>
<evidence type="ECO:0000313" key="5">
    <source>
        <dbReference type="EMBL" id="QDI72780.1"/>
    </source>
</evidence>
<sequence length="398" mass="40694">MNTGDWSRRRFVGAAAGTAAGVALPACAADAPPEESPSSRAPGAGTSPQGERGRPAGPRPLYLGTYTSVDGGGEGIGLATYDPATGRITGTGTLTGVADPSYLAVHPDGRTLYAVNEREEGAVTAVRLSDRKVLGSRSTGGSSPCHLSVHPDGRHLLSADYGSGTVAVHPIDASGALGERTALVTHSSPPPGPGQQGPHAHQFVTSPDGGHVLAVDLGTDTVYSYRLDPQAGTLTEAARASARPGAGPRHLTFHPGGAYAYLANELDNTVTVCAYEPDSGRLRIGEPQPTGTGAGTSYPAQLLVTGDGRYAYLANRGHNSLTRYAVEADGARLRLLDTVPVGGDFPRHIAFSPDGALLFAANQRSGTVSVFRVDGDSGELRSAGESFASPVAVCALPL</sequence>
<evidence type="ECO:0000256" key="3">
    <source>
        <dbReference type="SAM" id="SignalP"/>
    </source>
</evidence>
<evidence type="ECO:0000313" key="7">
    <source>
        <dbReference type="Proteomes" id="UP000530412"/>
    </source>
</evidence>
<feature type="region of interest" description="Disordered" evidence="2">
    <location>
        <begin position="26"/>
        <end position="68"/>
    </location>
</feature>
<dbReference type="PROSITE" id="PS51318">
    <property type="entry name" value="TAT"/>
    <property type="match status" value="1"/>
</dbReference>
<dbReference type="SUPFAM" id="SSF51004">
    <property type="entry name" value="C-terminal (heme d1) domain of cytochrome cd1-nitrite reductase"/>
    <property type="match status" value="1"/>
</dbReference>
<protein>
    <submittedName>
        <fullName evidence="4 5">6-phosphogluconolactonase</fullName>
    </submittedName>
</protein>
<organism evidence="5 6">
    <name type="scientific">Streptomyces calvus</name>
    <dbReference type="NCBI Taxonomy" id="67282"/>
    <lineage>
        <taxon>Bacteria</taxon>
        <taxon>Bacillati</taxon>
        <taxon>Actinomycetota</taxon>
        <taxon>Actinomycetes</taxon>
        <taxon>Kitasatosporales</taxon>
        <taxon>Streptomycetaceae</taxon>
        <taxon>Streptomyces</taxon>
    </lineage>
</organism>
<reference evidence="5 6" key="1">
    <citation type="submission" date="2017-07" db="EMBL/GenBank/DDBJ databases">
        <title>The Complete Genome of Streptomyces asterosporus-ZSY.</title>
        <authorList>
            <person name="Zhang S."/>
        </authorList>
    </citation>
    <scope>NUCLEOTIDE SEQUENCE [LARGE SCALE GENOMIC DNA]</scope>
    <source>
        <strain evidence="5 6">DSM 41452</strain>
    </source>
</reference>
<dbReference type="RefSeq" id="WP_142197141.1">
    <property type="nucleotide sequence ID" value="NZ_BMSU01000008.1"/>
</dbReference>
<dbReference type="GO" id="GO:0017057">
    <property type="term" value="F:6-phosphogluconolactonase activity"/>
    <property type="evidence" value="ECO:0007669"/>
    <property type="project" value="TreeGrafter"/>
</dbReference>
<proteinExistence type="inferred from homology"/>
<keyword evidence="6" id="KW-1185">Reference proteome</keyword>
<accession>A0A514JZE2</accession>
<dbReference type="InterPro" id="IPR006311">
    <property type="entry name" value="TAT_signal"/>
</dbReference>
<evidence type="ECO:0000256" key="1">
    <source>
        <dbReference type="ARBA" id="ARBA00005564"/>
    </source>
</evidence>
<dbReference type="Proteomes" id="UP000530412">
    <property type="component" value="Unassembled WGS sequence"/>
</dbReference>
<name>A0A514JZE2_9ACTN</name>
<evidence type="ECO:0000313" key="6">
    <source>
        <dbReference type="Proteomes" id="UP000316215"/>
    </source>
</evidence>
<dbReference type="GO" id="GO:0005829">
    <property type="term" value="C:cytosol"/>
    <property type="evidence" value="ECO:0007669"/>
    <property type="project" value="TreeGrafter"/>
</dbReference>
<dbReference type="EMBL" id="CP022310">
    <property type="protein sequence ID" value="QDI72780.1"/>
    <property type="molecule type" value="Genomic_DNA"/>
</dbReference>
<dbReference type="KEGG" id="sast:CD934_31845"/>
<dbReference type="EMBL" id="JACJIE010000009">
    <property type="protein sequence ID" value="MBA8945567.1"/>
    <property type="molecule type" value="Genomic_DNA"/>
</dbReference>
<dbReference type="InterPro" id="IPR019405">
    <property type="entry name" value="Lactonase_7-beta_prop"/>
</dbReference>
<dbReference type="InterPro" id="IPR011048">
    <property type="entry name" value="Haem_d1_sf"/>
</dbReference>
<dbReference type="OrthoDB" id="9790815at2"/>
<dbReference type="InterPro" id="IPR050282">
    <property type="entry name" value="Cycloisomerase_2"/>
</dbReference>
<evidence type="ECO:0000256" key="2">
    <source>
        <dbReference type="SAM" id="MobiDB-lite"/>
    </source>
</evidence>